<dbReference type="Proteomes" id="UP000596660">
    <property type="component" value="Unplaced"/>
</dbReference>
<organism evidence="1 2">
    <name type="scientific">Chenopodium quinoa</name>
    <name type="common">Quinoa</name>
    <dbReference type="NCBI Taxonomy" id="63459"/>
    <lineage>
        <taxon>Eukaryota</taxon>
        <taxon>Viridiplantae</taxon>
        <taxon>Streptophyta</taxon>
        <taxon>Embryophyta</taxon>
        <taxon>Tracheophyta</taxon>
        <taxon>Spermatophyta</taxon>
        <taxon>Magnoliopsida</taxon>
        <taxon>eudicotyledons</taxon>
        <taxon>Gunneridae</taxon>
        <taxon>Pentapetalae</taxon>
        <taxon>Caryophyllales</taxon>
        <taxon>Chenopodiaceae</taxon>
        <taxon>Chenopodioideae</taxon>
        <taxon>Atripliceae</taxon>
        <taxon>Chenopodium</taxon>
    </lineage>
</organism>
<dbReference type="EnsemblPlants" id="AUR62040331-RA">
    <property type="protein sequence ID" value="AUR62040331-RA:cds"/>
    <property type="gene ID" value="AUR62040331"/>
</dbReference>
<evidence type="ECO:0000313" key="1">
    <source>
        <dbReference type="EnsemblPlants" id="AUR62040331-RA:cds"/>
    </source>
</evidence>
<evidence type="ECO:0000313" key="2">
    <source>
        <dbReference type="Proteomes" id="UP000596660"/>
    </source>
</evidence>
<dbReference type="AlphaFoldDB" id="A0A803N4L5"/>
<protein>
    <submittedName>
        <fullName evidence="1">Uncharacterized protein</fullName>
    </submittedName>
</protein>
<reference evidence="1" key="1">
    <citation type="journal article" date="2017" name="Nature">
        <title>The genome of Chenopodium quinoa.</title>
        <authorList>
            <person name="Jarvis D.E."/>
            <person name="Ho Y.S."/>
            <person name="Lightfoot D.J."/>
            <person name="Schmoeckel S.M."/>
            <person name="Li B."/>
            <person name="Borm T.J.A."/>
            <person name="Ohyanagi H."/>
            <person name="Mineta K."/>
            <person name="Michell C.T."/>
            <person name="Saber N."/>
            <person name="Kharbatia N.M."/>
            <person name="Rupper R.R."/>
            <person name="Sharp A.R."/>
            <person name="Dally N."/>
            <person name="Boughton B.A."/>
            <person name="Woo Y.H."/>
            <person name="Gao G."/>
            <person name="Schijlen E.G.W.M."/>
            <person name="Guo X."/>
            <person name="Momin A.A."/>
            <person name="Negrao S."/>
            <person name="Al-Babili S."/>
            <person name="Gehring C."/>
            <person name="Roessner U."/>
            <person name="Jung C."/>
            <person name="Murphy K."/>
            <person name="Arold S.T."/>
            <person name="Gojobori T."/>
            <person name="van der Linden C.G."/>
            <person name="van Loo E.N."/>
            <person name="Jellen E.N."/>
            <person name="Maughan P.J."/>
            <person name="Tester M."/>
        </authorList>
    </citation>
    <scope>NUCLEOTIDE SEQUENCE [LARGE SCALE GENOMIC DNA]</scope>
    <source>
        <strain evidence="1">cv. PI 614886</strain>
    </source>
</reference>
<dbReference type="Gramene" id="AUR62040331-RA">
    <property type="protein sequence ID" value="AUR62040331-RA:cds"/>
    <property type="gene ID" value="AUR62040331"/>
</dbReference>
<sequence>MDSSVAIDSTNAKDYTDIPLERIMNSIEKECTTDVGSSGAAADVGSSGAAGDVGLGAVMAEEKFSEKKQKRIKLVATKSKGKKVEKGVKEKQIVKSEDPDGEDVVDEVQGSKFVVYGTLHNRMSPSSVVNVLKKLSEAQLIAIRAIGFRSLEFFKVSQLPL</sequence>
<reference evidence="1" key="2">
    <citation type="submission" date="2021-03" db="UniProtKB">
        <authorList>
            <consortium name="EnsemblPlants"/>
        </authorList>
    </citation>
    <scope>IDENTIFICATION</scope>
</reference>
<keyword evidence="2" id="KW-1185">Reference proteome</keyword>
<name>A0A803N4L5_CHEQI</name>
<proteinExistence type="predicted"/>
<accession>A0A803N4L5</accession>